<evidence type="ECO:0000256" key="8">
    <source>
        <dbReference type="ARBA" id="ARBA00022832"/>
    </source>
</evidence>
<name>A0A067R6D5_ZOONE</name>
<dbReference type="Proteomes" id="UP000027135">
    <property type="component" value="Unassembled WGS sequence"/>
</dbReference>
<accession>A0A067R6D5</accession>
<keyword evidence="12" id="KW-0443">Lipid metabolism</keyword>
<dbReference type="OMA" id="ATMPIFN"/>
<evidence type="ECO:0000256" key="13">
    <source>
        <dbReference type="ARBA" id="ARBA00023136"/>
    </source>
</evidence>
<evidence type="ECO:0000256" key="12">
    <source>
        <dbReference type="ARBA" id="ARBA00023098"/>
    </source>
</evidence>
<dbReference type="EMBL" id="KK852921">
    <property type="protein sequence ID" value="KDR13798.1"/>
    <property type="molecule type" value="Genomic_DNA"/>
</dbReference>
<keyword evidence="7" id="KW-0256">Endoplasmic reticulum</keyword>
<dbReference type="CDD" id="cd01801">
    <property type="entry name" value="Ubl_TECR_like"/>
    <property type="match status" value="1"/>
</dbReference>
<dbReference type="InterPro" id="IPR039357">
    <property type="entry name" value="SRD5A/TECR"/>
</dbReference>
<dbReference type="InParanoid" id="A0A067R6D5"/>
<keyword evidence="13" id="KW-0472">Membrane</keyword>
<evidence type="ECO:0000256" key="6">
    <source>
        <dbReference type="ARBA" id="ARBA00022692"/>
    </source>
</evidence>
<dbReference type="PROSITE" id="PS50244">
    <property type="entry name" value="S5A_REDUCTASE"/>
    <property type="match status" value="1"/>
</dbReference>
<evidence type="ECO:0000256" key="14">
    <source>
        <dbReference type="ARBA" id="ARBA00023160"/>
    </source>
</evidence>
<keyword evidence="10" id="KW-1133">Transmembrane helix</keyword>
<evidence type="ECO:0000256" key="11">
    <source>
        <dbReference type="ARBA" id="ARBA00023002"/>
    </source>
</evidence>
<comment type="subcellular location">
    <subcellularLocation>
        <location evidence="1">Endoplasmic reticulum membrane</location>
        <topology evidence="1">Multi-pass membrane protein</topology>
    </subcellularLocation>
</comment>
<dbReference type="STRING" id="136037.A0A067R6D5"/>
<evidence type="ECO:0000256" key="4">
    <source>
        <dbReference type="ARBA" id="ARBA00012530"/>
    </source>
</evidence>
<dbReference type="EC" id="1.3.1.93" evidence="4"/>
<dbReference type="GO" id="GO:0042761">
    <property type="term" value="P:very long-chain fatty acid biosynthetic process"/>
    <property type="evidence" value="ECO:0007669"/>
    <property type="project" value="TreeGrafter"/>
</dbReference>
<dbReference type="AlphaFoldDB" id="A0A067R6D5"/>
<dbReference type="PROSITE" id="PS50053">
    <property type="entry name" value="UBIQUITIN_2"/>
    <property type="match status" value="1"/>
</dbReference>
<keyword evidence="5" id="KW-0444">Lipid biosynthesis</keyword>
<dbReference type="Pfam" id="PF21696">
    <property type="entry name" value="TECR_N"/>
    <property type="match status" value="1"/>
</dbReference>
<feature type="domain" description="Ubiquitin-like" evidence="15">
    <location>
        <begin position="1"/>
        <end position="75"/>
    </location>
</feature>
<evidence type="ECO:0000256" key="2">
    <source>
        <dbReference type="ARBA" id="ARBA00005194"/>
    </source>
</evidence>
<keyword evidence="8" id="KW-0276">Fatty acid metabolism</keyword>
<dbReference type="PANTHER" id="PTHR10556:SF28">
    <property type="entry name" value="VERY-LONG-CHAIN ENOYL-COA REDUCTASE"/>
    <property type="match status" value="1"/>
</dbReference>
<dbReference type="GO" id="GO:0005789">
    <property type="term" value="C:endoplasmic reticulum membrane"/>
    <property type="evidence" value="ECO:0007669"/>
    <property type="project" value="UniProtKB-SubCell"/>
</dbReference>
<evidence type="ECO:0000256" key="3">
    <source>
        <dbReference type="ARBA" id="ARBA00007742"/>
    </source>
</evidence>
<dbReference type="FunCoup" id="A0A067R6D5">
    <property type="interactions" value="948"/>
</dbReference>
<evidence type="ECO:0000256" key="9">
    <source>
        <dbReference type="ARBA" id="ARBA00022857"/>
    </source>
</evidence>
<dbReference type="FunFam" id="3.10.20.90:FF:000131">
    <property type="entry name" value="trans-2,3-enoyl-CoA reductase-like"/>
    <property type="match status" value="1"/>
</dbReference>
<sequence length="302" mass="34347">MEIEILSAQSSKSIGVLNNLTPTTNIRELKKKVQGLKKSLYPDRQALRLEPRGKILKDDESLQILGLKNGSKLYVKDLGPQIGWKTVFLAEYAGPLFVYLWMYRRPWLFYGDVGAAVPVHYVVHMAAGCWTLHYAKRLLETLFVHRFSHATMPIFNLFKNCSYYWLFTLYVAYHVNHPLYTAPGRVQAYGSLAAFLLCELGNLSIHVALRNLRPPGTTVRKIPVATSNPLTALFDLVSCPNYTYEFGSWLSFAIMTQCLPAGLFALAGMYQMSVWALGKHRAYKKDFPKYPRSRKAIVPFVL</sequence>
<dbReference type="Pfam" id="PF02544">
    <property type="entry name" value="Steroid_dh"/>
    <property type="match status" value="1"/>
</dbReference>
<evidence type="ECO:0000256" key="10">
    <source>
        <dbReference type="ARBA" id="ARBA00022989"/>
    </source>
</evidence>
<protein>
    <recommendedName>
        <fullName evidence="4">very-long-chain enoyl-CoA reductase</fullName>
        <ecNumber evidence="4">1.3.1.93</ecNumber>
    </recommendedName>
</protein>
<evidence type="ECO:0000256" key="7">
    <source>
        <dbReference type="ARBA" id="ARBA00022824"/>
    </source>
</evidence>
<dbReference type="eggNOG" id="KOG1639">
    <property type="taxonomic scope" value="Eukaryota"/>
</dbReference>
<comment type="pathway">
    <text evidence="2">Lipid metabolism; fatty acid biosynthesis.</text>
</comment>
<evidence type="ECO:0000256" key="5">
    <source>
        <dbReference type="ARBA" id="ARBA00022516"/>
    </source>
</evidence>
<dbReference type="InterPro" id="IPR000626">
    <property type="entry name" value="Ubiquitin-like_dom"/>
</dbReference>
<evidence type="ECO:0000313" key="17">
    <source>
        <dbReference type="Proteomes" id="UP000027135"/>
    </source>
</evidence>
<keyword evidence="11" id="KW-0560">Oxidoreductase</keyword>
<comment type="similarity">
    <text evidence="3">Belongs to the steroid 5-alpha reductase family.</text>
</comment>
<dbReference type="PANTHER" id="PTHR10556">
    <property type="entry name" value="3-OXO-5-ALPHA-STEROID 4-DEHYDROGENASE"/>
    <property type="match status" value="1"/>
</dbReference>
<reference evidence="16 17" key="1">
    <citation type="journal article" date="2014" name="Nat. Commun.">
        <title>Molecular traces of alternative social organization in a termite genome.</title>
        <authorList>
            <person name="Terrapon N."/>
            <person name="Li C."/>
            <person name="Robertson H.M."/>
            <person name="Ji L."/>
            <person name="Meng X."/>
            <person name="Booth W."/>
            <person name="Chen Z."/>
            <person name="Childers C.P."/>
            <person name="Glastad K.M."/>
            <person name="Gokhale K."/>
            <person name="Gowin J."/>
            <person name="Gronenberg W."/>
            <person name="Hermansen R.A."/>
            <person name="Hu H."/>
            <person name="Hunt B.G."/>
            <person name="Huylmans A.K."/>
            <person name="Khalil S.M."/>
            <person name="Mitchell R.D."/>
            <person name="Munoz-Torres M.C."/>
            <person name="Mustard J.A."/>
            <person name="Pan H."/>
            <person name="Reese J.T."/>
            <person name="Scharf M.E."/>
            <person name="Sun F."/>
            <person name="Vogel H."/>
            <person name="Xiao J."/>
            <person name="Yang W."/>
            <person name="Yang Z."/>
            <person name="Yang Z."/>
            <person name="Zhou J."/>
            <person name="Zhu J."/>
            <person name="Brent C.S."/>
            <person name="Elsik C.G."/>
            <person name="Goodisman M.A."/>
            <person name="Liberles D.A."/>
            <person name="Roe R.M."/>
            <person name="Vargo E.L."/>
            <person name="Vilcinskas A."/>
            <person name="Wang J."/>
            <person name="Bornberg-Bauer E."/>
            <person name="Korb J."/>
            <person name="Zhang G."/>
            <person name="Liebig J."/>
        </authorList>
    </citation>
    <scope>NUCLEOTIDE SEQUENCE [LARGE SCALE GENOMIC DNA]</scope>
    <source>
        <tissue evidence="16">Whole organism</tissue>
    </source>
</reference>
<dbReference type="GO" id="GO:0102758">
    <property type="term" value="F:very-long-chain enoyl-CoA reductase activity"/>
    <property type="evidence" value="ECO:0007669"/>
    <property type="project" value="UniProtKB-EC"/>
</dbReference>
<keyword evidence="17" id="KW-1185">Reference proteome</keyword>
<organism evidence="16 17">
    <name type="scientific">Zootermopsis nevadensis</name>
    <name type="common">Dampwood termite</name>
    <dbReference type="NCBI Taxonomy" id="136037"/>
    <lineage>
        <taxon>Eukaryota</taxon>
        <taxon>Metazoa</taxon>
        <taxon>Ecdysozoa</taxon>
        <taxon>Arthropoda</taxon>
        <taxon>Hexapoda</taxon>
        <taxon>Insecta</taxon>
        <taxon>Pterygota</taxon>
        <taxon>Neoptera</taxon>
        <taxon>Polyneoptera</taxon>
        <taxon>Dictyoptera</taxon>
        <taxon>Blattodea</taxon>
        <taxon>Blattoidea</taxon>
        <taxon>Termitoidae</taxon>
        <taxon>Termopsidae</taxon>
        <taxon>Zootermopsis</taxon>
    </lineage>
</organism>
<gene>
    <name evidence="16" type="ORF">L798_12096</name>
</gene>
<proteinExistence type="inferred from homology"/>
<dbReference type="InterPro" id="IPR049127">
    <property type="entry name" value="TECR-like_N"/>
</dbReference>
<dbReference type="Gene3D" id="3.10.20.90">
    <property type="entry name" value="Phosphatidylinositol 3-kinase Catalytic Subunit, Chain A, domain 1"/>
    <property type="match status" value="1"/>
</dbReference>
<dbReference type="InterPro" id="IPR029071">
    <property type="entry name" value="Ubiquitin-like_domsf"/>
</dbReference>
<dbReference type="OrthoDB" id="540503at2759"/>
<keyword evidence="9" id="KW-0521">NADP</keyword>
<keyword evidence="6" id="KW-0812">Transmembrane</keyword>
<evidence type="ECO:0000259" key="15">
    <source>
        <dbReference type="PROSITE" id="PS50053"/>
    </source>
</evidence>
<evidence type="ECO:0000313" key="16">
    <source>
        <dbReference type="EMBL" id="KDR13798.1"/>
    </source>
</evidence>
<dbReference type="SUPFAM" id="SSF54236">
    <property type="entry name" value="Ubiquitin-like"/>
    <property type="match status" value="1"/>
</dbReference>
<dbReference type="InterPro" id="IPR001104">
    <property type="entry name" value="3-oxo-5_a-steroid_4-DH_C"/>
</dbReference>
<evidence type="ECO:0000256" key="1">
    <source>
        <dbReference type="ARBA" id="ARBA00004477"/>
    </source>
</evidence>
<keyword evidence="14" id="KW-0275">Fatty acid biosynthesis</keyword>